<sequence>MKNYKFLIALIISILLHSFLLKYLKIDTDNISKDKPMIVDIIKPPKKETPEKPEKKPDIISDKNLNLKKKTDSKKEEPVIPDRKPQHKPKLKPQPQPKTKPKPKTEPKPETAVNKKGSAITSKDAEAQPQHDMQEKRQAEKSDKTKLSKKQMENIFNPSEIIQDYAEGEKKQKEGEDSVNFNSMENKYASYFYKFRRSLYQVWTYPRNSIMNNEQGRVRIQFSIQKDGSITNIRVVSSSGYPDLDRAAVDALKNMGKVPLENSFDINVLHVDGYFYYRLGGRFIY</sequence>
<evidence type="ECO:0000313" key="13">
    <source>
        <dbReference type="Proteomes" id="UP000262325"/>
    </source>
</evidence>
<dbReference type="InterPro" id="IPR037682">
    <property type="entry name" value="TonB_C"/>
</dbReference>
<evidence type="ECO:0000256" key="9">
    <source>
        <dbReference type="ARBA" id="ARBA00023136"/>
    </source>
</evidence>
<keyword evidence="9" id="KW-0472">Membrane</keyword>
<evidence type="ECO:0000256" key="10">
    <source>
        <dbReference type="SAM" id="MobiDB-lite"/>
    </source>
</evidence>
<dbReference type="AlphaFoldDB" id="A0A3D5QAU9"/>
<dbReference type="PANTHER" id="PTHR33446">
    <property type="entry name" value="PROTEIN TONB-RELATED"/>
    <property type="match status" value="1"/>
</dbReference>
<dbReference type="InterPro" id="IPR006260">
    <property type="entry name" value="TonB/TolA_C"/>
</dbReference>
<gene>
    <name evidence="12" type="ORF">DHM44_04200</name>
</gene>
<dbReference type="GO" id="GO:0015031">
    <property type="term" value="P:protein transport"/>
    <property type="evidence" value="ECO:0007669"/>
    <property type="project" value="UniProtKB-KW"/>
</dbReference>
<dbReference type="GO" id="GO:0031992">
    <property type="term" value="F:energy transducer activity"/>
    <property type="evidence" value="ECO:0007669"/>
    <property type="project" value="InterPro"/>
</dbReference>
<dbReference type="PANTHER" id="PTHR33446:SF2">
    <property type="entry name" value="PROTEIN TONB"/>
    <property type="match status" value="1"/>
</dbReference>
<dbReference type="SUPFAM" id="SSF74653">
    <property type="entry name" value="TolA/TonB C-terminal domain"/>
    <property type="match status" value="1"/>
</dbReference>
<proteinExistence type="inferred from homology"/>
<protein>
    <recommendedName>
        <fullName evidence="11">TonB C-terminal domain-containing protein</fullName>
    </recommendedName>
</protein>
<dbReference type="Gene3D" id="3.30.1150.10">
    <property type="match status" value="1"/>
</dbReference>
<keyword evidence="4" id="KW-1003">Cell membrane</keyword>
<evidence type="ECO:0000256" key="2">
    <source>
        <dbReference type="ARBA" id="ARBA00006555"/>
    </source>
</evidence>
<evidence type="ECO:0000256" key="4">
    <source>
        <dbReference type="ARBA" id="ARBA00022475"/>
    </source>
</evidence>
<evidence type="ECO:0000256" key="6">
    <source>
        <dbReference type="ARBA" id="ARBA00022692"/>
    </source>
</evidence>
<dbReference type="InterPro" id="IPR051045">
    <property type="entry name" value="TonB-dependent_transducer"/>
</dbReference>
<keyword evidence="8" id="KW-1133">Transmembrane helix</keyword>
<reference evidence="12 13" key="1">
    <citation type="journal article" date="2018" name="Nat. Biotechnol.">
        <title>A standardized bacterial taxonomy based on genome phylogeny substantially revises the tree of life.</title>
        <authorList>
            <person name="Parks D.H."/>
            <person name="Chuvochina M."/>
            <person name="Waite D.W."/>
            <person name="Rinke C."/>
            <person name="Skarshewski A."/>
            <person name="Chaumeil P.A."/>
            <person name="Hugenholtz P."/>
        </authorList>
    </citation>
    <scope>NUCLEOTIDE SEQUENCE [LARGE SCALE GENOMIC DNA]</scope>
    <source>
        <strain evidence="12">UBA8672</strain>
    </source>
</reference>
<evidence type="ECO:0000256" key="3">
    <source>
        <dbReference type="ARBA" id="ARBA00022448"/>
    </source>
</evidence>
<evidence type="ECO:0000256" key="8">
    <source>
        <dbReference type="ARBA" id="ARBA00022989"/>
    </source>
</evidence>
<dbReference type="InterPro" id="IPR003538">
    <property type="entry name" value="TonB"/>
</dbReference>
<dbReference type="EMBL" id="DPPF01000086">
    <property type="protein sequence ID" value="HCW92863.1"/>
    <property type="molecule type" value="Genomic_DNA"/>
</dbReference>
<dbReference type="PROSITE" id="PS52015">
    <property type="entry name" value="TONB_CTD"/>
    <property type="match status" value="1"/>
</dbReference>
<feature type="compositionally biased region" description="Basic and acidic residues" evidence="10">
    <location>
        <begin position="132"/>
        <end position="149"/>
    </location>
</feature>
<feature type="region of interest" description="Disordered" evidence="10">
    <location>
        <begin position="42"/>
        <end position="149"/>
    </location>
</feature>
<keyword evidence="6" id="KW-0812">Transmembrane</keyword>
<evidence type="ECO:0000256" key="1">
    <source>
        <dbReference type="ARBA" id="ARBA00004383"/>
    </source>
</evidence>
<dbReference type="GO" id="GO:0055085">
    <property type="term" value="P:transmembrane transport"/>
    <property type="evidence" value="ECO:0007669"/>
    <property type="project" value="InterPro"/>
</dbReference>
<dbReference type="GO" id="GO:0098797">
    <property type="term" value="C:plasma membrane protein complex"/>
    <property type="evidence" value="ECO:0007669"/>
    <property type="project" value="TreeGrafter"/>
</dbReference>
<evidence type="ECO:0000259" key="11">
    <source>
        <dbReference type="PROSITE" id="PS52015"/>
    </source>
</evidence>
<dbReference type="Proteomes" id="UP000262325">
    <property type="component" value="Unassembled WGS sequence"/>
</dbReference>
<evidence type="ECO:0000256" key="7">
    <source>
        <dbReference type="ARBA" id="ARBA00022927"/>
    </source>
</evidence>
<dbReference type="PRINTS" id="PR01374">
    <property type="entry name" value="TONBPROTEIN"/>
</dbReference>
<accession>A0A3D5QAU9</accession>
<name>A0A3D5QAU9_FLESI</name>
<dbReference type="GO" id="GO:0015891">
    <property type="term" value="P:siderophore transport"/>
    <property type="evidence" value="ECO:0007669"/>
    <property type="project" value="InterPro"/>
</dbReference>
<evidence type="ECO:0000313" key="12">
    <source>
        <dbReference type="EMBL" id="HCW92863.1"/>
    </source>
</evidence>
<keyword evidence="7" id="KW-0653">Protein transport</keyword>
<dbReference type="GO" id="GO:0030288">
    <property type="term" value="C:outer membrane-bounded periplasmic space"/>
    <property type="evidence" value="ECO:0007669"/>
    <property type="project" value="InterPro"/>
</dbReference>
<comment type="subcellular location">
    <subcellularLocation>
        <location evidence="1">Cell inner membrane</location>
        <topology evidence="1">Single-pass membrane protein</topology>
        <orientation evidence="1">Periplasmic side</orientation>
    </subcellularLocation>
</comment>
<dbReference type="Pfam" id="PF03544">
    <property type="entry name" value="TonB_C"/>
    <property type="match status" value="1"/>
</dbReference>
<feature type="compositionally biased region" description="Basic and acidic residues" evidence="10">
    <location>
        <begin position="69"/>
        <end position="84"/>
    </location>
</feature>
<feature type="domain" description="TonB C-terminal" evidence="11">
    <location>
        <begin position="190"/>
        <end position="285"/>
    </location>
</feature>
<dbReference type="NCBIfam" id="TIGR01352">
    <property type="entry name" value="tonB_Cterm"/>
    <property type="match status" value="1"/>
</dbReference>
<comment type="similarity">
    <text evidence="2">Belongs to the TonB family.</text>
</comment>
<evidence type="ECO:0000256" key="5">
    <source>
        <dbReference type="ARBA" id="ARBA00022519"/>
    </source>
</evidence>
<keyword evidence="5" id="KW-0997">Cell inner membrane</keyword>
<comment type="caution">
    <text evidence="12">The sequence shown here is derived from an EMBL/GenBank/DDBJ whole genome shotgun (WGS) entry which is preliminary data.</text>
</comment>
<keyword evidence="3" id="KW-0813">Transport</keyword>
<feature type="compositionally biased region" description="Basic and acidic residues" evidence="10">
    <location>
        <begin position="42"/>
        <end position="61"/>
    </location>
</feature>
<organism evidence="12 13">
    <name type="scientific">Flexistipes sinusarabici</name>
    <dbReference type="NCBI Taxonomy" id="2352"/>
    <lineage>
        <taxon>Bacteria</taxon>
        <taxon>Pseudomonadati</taxon>
        <taxon>Deferribacterota</taxon>
        <taxon>Deferribacteres</taxon>
        <taxon>Deferribacterales</taxon>
        <taxon>Flexistipitaceae</taxon>
        <taxon>Flexistipes</taxon>
    </lineage>
</organism>